<organism evidence="1 2">
    <name type="scientific">Aspergillus candidus</name>
    <dbReference type="NCBI Taxonomy" id="41067"/>
    <lineage>
        <taxon>Eukaryota</taxon>
        <taxon>Fungi</taxon>
        <taxon>Dikarya</taxon>
        <taxon>Ascomycota</taxon>
        <taxon>Pezizomycotina</taxon>
        <taxon>Eurotiomycetes</taxon>
        <taxon>Eurotiomycetidae</taxon>
        <taxon>Eurotiales</taxon>
        <taxon>Aspergillaceae</taxon>
        <taxon>Aspergillus</taxon>
        <taxon>Aspergillus subgen. Circumdati</taxon>
    </lineage>
</organism>
<proteinExistence type="predicted"/>
<evidence type="ECO:0000313" key="1">
    <source>
        <dbReference type="EMBL" id="PLB41257.1"/>
    </source>
</evidence>
<dbReference type="EMBL" id="KZ559121">
    <property type="protein sequence ID" value="PLB41257.1"/>
    <property type="molecule type" value="Genomic_DNA"/>
</dbReference>
<gene>
    <name evidence="1" type="ORF">BDW47DRAFT_99805</name>
</gene>
<evidence type="ECO:0000313" key="2">
    <source>
        <dbReference type="Proteomes" id="UP000234585"/>
    </source>
</evidence>
<dbReference type="RefSeq" id="XP_024675269.1">
    <property type="nucleotide sequence ID" value="XM_024820940.1"/>
</dbReference>
<protein>
    <submittedName>
        <fullName evidence="1">Uncharacterized protein</fullName>
    </submittedName>
</protein>
<reference evidence="1 2" key="1">
    <citation type="submission" date="2017-12" db="EMBL/GenBank/DDBJ databases">
        <authorList>
            <consortium name="DOE Joint Genome Institute"/>
            <person name="Haridas S."/>
            <person name="Kjaerbolling I."/>
            <person name="Vesth T.C."/>
            <person name="Frisvad J.C."/>
            <person name="Nybo J.L."/>
            <person name="Theobald S."/>
            <person name="Kuo A."/>
            <person name="Bowyer P."/>
            <person name="Matsuda Y."/>
            <person name="Mondo S."/>
            <person name="Lyhne E.K."/>
            <person name="Kogle M.E."/>
            <person name="Clum A."/>
            <person name="Lipzen A."/>
            <person name="Salamov A."/>
            <person name="Ngan C.Y."/>
            <person name="Daum C."/>
            <person name="Chiniquy J."/>
            <person name="Barry K."/>
            <person name="LaButti K."/>
            <person name="Simmons B.A."/>
            <person name="Magnuson J.K."/>
            <person name="Mortensen U.H."/>
            <person name="Larsen T.O."/>
            <person name="Grigoriev I.V."/>
            <person name="Baker S.E."/>
            <person name="Andersen M.R."/>
            <person name="Nordberg H.P."/>
            <person name="Cantor M.N."/>
            <person name="Hua S.X."/>
        </authorList>
    </citation>
    <scope>NUCLEOTIDE SEQUENCE [LARGE SCALE GENOMIC DNA]</scope>
    <source>
        <strain evidence="1 2">CBS 102.13</strain>
    </source>
</reference>
<name>A0A2I2FKU3_ASPCN</name>
<dbReference type="GeneID" id="36528100"/>
<keyword evidence="2" id="KW-1185">Reference proteome</keyword>
<dbReference type="AlphaFoldDB" id="A0A2I2FKU3"/>
<dbReference type="Proteomes" id="UP000234585">
    <property type="component" value="Unassembled WGS sequence"/>
</dbReference>
<sequence length="58" mass="6325">MGPNQTAHILIIDTYIAILLADEVLCWVSILSMCHISVEITNTSQRRGMISNVSSAPP</sequence>
<accession>A0A2I2FKU3</accession>